<evidence type="ECO:0000256" key="1">
    <source>
        <dbReference type="SAM" id="Coils"/>
    </source>
</evidence>
<evidence type="ECO:0000313" key="3">
    <source>
        <dbReference type="EMBL" id="PFM91982.1"/>
    </source>
</evidence>
<protein>
    <recommendedName>
        <fullName evidence="2">Reverse transcriptase domain-containing protein</fullName>
    </recommendedName>
</protein>
<comment type="caution">
    <text evidence="3">The sequence shown here is derived from an EMBL/GenBank/DDBJ whole genome shotgun (WGS) entry which is preliminary data.</text>
</comment>
<dbReference type="RefSeq" id="WP_097920397.1">
    <property type="nucleotide sequence ID" value="NZ_NUYG01000027.1"/>
</dbReference>
<dbReference type="Proteomes" id="UP000223839">
    <property type="component" value="Unassembled WGS sequence"/>
</dbReference>
<feature type="domain" description="Reverse transcriptase" evidence="2">
    <location>
        <begin position="174"/>
        <end position="321"/>
    </location>
</feature>
<reference evidence="3 4" key="1">
    <citation type="submission" date="2017-09" db="EMBL/GenBank/DDBJ databases">
        <title>Large-scale bioinformatics analysis of Bacillus genomes uncovers conserved roles of natural products in bacterial physiology.</title>
        <authorList>
            <consortium name="Agbiome Team Llc"/>
            <person name="Bleich R.M."/>
            <person name="Grubbs K.J."/>
            <person name="Santa Maria K.C."/>
            <person name="Allen S.E."/>
            <person name="Farag S."/>
            <person name="Shank E.A."/>
            <person name="Bowers A."/>
        </authorList>
    </citation>
    <scope>NUCLEOTIDE SEQUENCE [LARGE SCALE GENOMIC DNA]</scope>
    <source>
        <strain evidence="3 4">AFS077661</strain>
    </source>
</reference>
<keyword evidence="1" id="KW-0175">Coiled coil</keyword>
<proteinExistence type="predicted"/>
<name>A0AB36TWV4_BACTU</name>
<dbReference type="CDD" id="cd01646">
    <property type="entry name" value="RT_Bac_retron_I"/>
    <property type="match status" value="1"/>
</dbReference>
<organism evidence="3 4">
    <name type="scientific">Bacillus thuringiensis</name>
    <dbReference type="NCBI Taxonomy" id="1428"/>
    <lineage>
        <taxon>Bacteria</taxon>
        <taxon>Bacillati</taxon>
        <taxon>Bacillota</taxon>
        <taxon>Bacilli</taxon>
        <taxon>Bacillales</taxon>
        <taxon>Bacillaceae</taxon>
        <taxon>Bacillus</taxon>
        <taxon>Bacillus cereus group</taxon>
    </lineage>
</organism>
<dbReference type="AlphaFoldDB" id="A0AB36TWV4"/>
<evidence type="ECO:0000259" key="2">
    <source>
        <dbReference type="Pfam" id="PF00078"/>
    </source>
</evidence>
<dbReference type="InterPro" id="IPR000477">
    <property type="entry name" value="RT_dom"/>
</dbReference>
<dbReference type="Pfam" id="PF00078">
    <property type="entry name" value="RVT_1"/>
    <property type="match status" value="1"/>
</dbReference>
<accession>A0AB36TWV4</accession>
<feature type="coiled-coil region" evidence="1">
    <location>
        <begin position="353"/>
        <end position="380"/>
    </location>
</feature>
<evidence type="ECO:0000313" key="4">
    <source>
        <dbReference type="Proteomes" id="UP000223839"/>
    </source>
</evidence>
<gene>
    <name evidence="3" type="ORF">COJ61_14630</name>
</gene>
<dbReference type="EMBL" id="NUYG01000027">
    <property type="protein sequence ID" value="PFM91982.1"/>
    <property type="molecule type" value="Genomic_DNA"/>
</dbReference>
<sequence length="643" mass="76515">MKEGEGIINKNRFLLTDVLPYEVPLIFSNNNLYLYLQELDDEKLKKWEECSINILVDNKKIKDTEPFNFLIYKNENSTRMISLIHPVAQLYMLKFIEKYDLEIINFFKQNAVFSLRYPLRVSRKKIEANDSISKSMLALLDADSHESASLPTSYFVKRKFTRINDFFNSPLLNNLEIKYSKLFKTDFQSCFYNIYTHSLDWSYLGDIKLAKESRNDVRFSSILDKLLQASNYGETNGIVVGPEFSRYIAEIVLCNIDNIVYRELKERKIIYKVDYEIVRFMDDIFVFCNEDGIAKEIKKVIEETGFRYKLSLNESKSVLECRPFLKMNFWESKIRSKLVSFHDSLVNYEKLTHKHINVKIKELSDEIKQLLIDYNSERTKIIGYVLRFFENQINSIIDKINEKESSIRLYVIFKLIDLFQYILIFAINSSNIVKYIKLTLFLFLNEKKRNIDITDLLYKKSLEILKYHSEKRTEVLNLFISLKFFSKDLPEGLLVKFLEEKKDYFTMSSIAFYINSKERRYKYKKVRKIINVTIVDTVQNFLDKYPNISNRDIEKIILSKEFYLLYDFYACDVLYKETRSKIGQIKEKVDETRINWEEKTLNKFFIDFIKGFDKPFMNWNKDIKSLVETLESKSARTDTSNSG</sequence>